<dbReference type="Proteomes" id="UP000075714">
    <property type="component" value="Unassembled WGS sequence"/>
</dbReference>
<feature type="compositionally biased region" description="Low complexity" evidence="1">
    <location>
        <begin position="474"/>
        <end position="484"/>
    </location>
</feature>
<evidence type="ECO:0000256" key="1">
    <source>
        <dbReference type="SAM" id="MobiDB-lite"/>
    </source>
</evidence>
<dbReference type="AlphaFoldDB" id="A0A150G547"/>
<feature type="region of interest" description="Disordered" evidence="1">
    <location>
        <begin position="319"/>
        <end position="409"/>
    </location>
</feature>
<accession>A0A150G547</accession>
<name>A0A150G547_GONPE</name>
<dbReference type="OrthoDB" id="551172at2759"/>
<feature type="compositionally biased region" description="Low complexity" evidence="1">
    <location>
        <begin position="383"/>
        <end position="392"/>
    </location>
</feature>
<keyword evidence="3" id="KW-1185">Reference proteome</keyword>
<evidence type="ECO:0000313" key="2">
    <source>
        <dbReference type="EMBL" id="KXZ44951.1"/>
    </source>
</evidence>
<feature type="compositionally biased region" description="Low complexity" evidence="1">
    <location>
        <begin position="185"/>
        <end position="197"/>
    </location>
</feature>
<evidence type="ECO:0000313" key="3">
    <source>
        <dbReference type="Proteomes" id="UP000075714"/>
    </source>
</evidence>
<proteinExistence type="predicted"/>
<feature type="compositionally biased region" description="Polar residues" evidence="1">
    <location>
        <begin position="366"/>
        <end position="375"/>
    </location>
</feature>
<organism evidence="2 3">
    <name type="scientific">Gonium pectorale</name>
    <name type="common">Green alga</name>
    <dbReference type="NCBI Taxonomy" id="33097"/>
    <lineage>
        <taxon>Eukaryota</taxon>
        <taxon>Viridiplantae</taxon>
        <taxon>Chlorophyta</taxon>
        <taxon>core chlorophytes</taxon>
        <taxon>Chlorophyceae</taxon>
        <taxon>CS clade</taxon>
        <taxon>Chlamydomonadales</taxon>
        <taxon>Volvocaceae</taxon>
        <taxon>Gonium</taxon>
    </lineage>
</organism>
<feature type="compositionally biased region" description="Low complexity" evidence="1">
    <location>
        <begin position="332"/>
        <end position="362"/>
    </location>
</feature>
<protein>
    <submittedName>
        <fullName evidence="2">Uncharacterized protein</fullName>
    </submittedName>
</protein>
<feature type="region of interest" description="Disordered" evidence="1">
    <location>
        <begin position="176"/>
        <end position="260"/>
    </location>
</feature>
<comment type="caution">
    <text evidence="2">The sequence shown here is derived from an EMBL/GenBank/DDBJ whole genome shotgun (WGS) entry which is preliminary data.</text>
</comment>
<feature type="region of interest" description="Disordered" evidence="1">
    <location>
        <begin position="426"/>
        <end position="485"/>
    </location>
</feature>
<gene>
    <name evidence="2" type="ORF">GPECTOR_60g728</name>
</gene>
<reference evidence="3" key="1">
    <citation type="journal article" date="2016" name="Nat. Commun.">
        <title>The Gonium pectorale genome demonstrates co-option of cell cycle regulation during the evolution of multicellularity.</title>
        <authorList>
            <person name="Hanschen E.R."/>
            <person name="Marriage T.N."/>
            <person name="Ferris P.J."/>
            <person name="Hamaji T."/>
            <person name="Toyoda A."/>
            <person name="Fujiyama A."/>
            <person name="Neme R."/>
            <person name="Noguchi H."/>
            <person name="Minakuchi Y."/>
            <person name="Suzuki M."/>
            <person name="Kawai-Toyooka H."/>
            <person name="Smith D.R."/>
            <person name="Sparks H."/>
            <person name="Anderson J."/>
            <person name="Bakaric R."/>
            <person name="Luria V."/>
            <person name="Karger A."/>
            <person name="Kirschner M.W."/>
            <person name="Durand P.M."/>
            <person name="Michod R.E."/>
            <person name="Nozaki H."/>
            <person name="Olson B.J."/>
        </authorList>
    </citation>
    <scope>NUCLEOTIDE SEQUENCE [LARGE SCALE GENOMIC DNA]</scope>
    <source>
        <strain evidence="3">NIES-2863</strain>
    </source>
</reference>
<sequence>MAAKEGSSVDTHDDIYAAVFNLVGQQRNETYEDLARKVLPTIRDADPAELKELELDENGIPVMKLSRASSSFVLDGPGDVKVDNFTPEAGEDAEGADGTASAAPAAVAPASAAAAGAAYVPSAIERAQQGAAAAGPTGSTGPVAGRASVTRTGAEAAAAAAGPVVTLEDEIRRMRLANGGTGGHPAAAPSASTDPDAVQAGGEGLLQGTSPDGGDRRQSAVDAEGEEDAEAVPEPPGQLLFPRAGGGGGPRASADGADGVGGALGASAAAAGVREGPEAGQPSCLPGECQDTSREDALWHSLQGVDGRALLEHMGLAGPKESLESEEGGEAPGQQQPQQQQGTAEVQAGQAPPAEAAQANGGLPSASGQHPQANGNHGHDTASNGSSNSNGSGCDGASVDGPAANGPAAAPAAAELGSAGVGAGGATGAGPVPSVADVSAEAPAADADSDRQLALRSGAAGPATAAGAGGRGSGRAASSSSADGPTYEAVEAFSLDPDFDYDNVELTPRAFPYSMLSARFAAGAAFPGGGIRTGQ</sequence>
<dbReference type="EMBL" id="LSYV01000061">
    <property type="protein sequence ID" value="KXZ44951.1"/>
    <property type="molecule type" value="Genomic_DNA"/>
</dbReference>
<feature type="compositionally biased region" description="Low complexity" evidence="1">
    <location>
        <begin position="429"/>
        <end position="446"/>
    </location>
</feature>
<feature type="compositionally biased region" description="Low complexity" evidence="1">
    <location>
        <begin position="454"/>
        <end position="466"/>
    </location>
</feature>